<reference evidence="3 4" key="1">
    <citation type="journal article" date="2020" name="ISME J.">
        <title>Parallel Reductive Genome Evolution in Desulfovibrio Ectosymbionts Independently Acquired by Trichonympha Protists in the Termite Gut.</title>
        <authorList>
            <person name="Takeuchi M."/>
            <person name="Kuwahara H."/>
            <person name="Murakami T."/>
            <person name="Takahashi K."/>
            <person name="Kajitani R."/>
            <person name="Toyoda A."/>
            <person name="Itoh T."/>
            <person name="Ohkuma M."/>
            <person name="Hongoh Y."/>
        </authorList>
    </citation>
    <scope>NUCLEOTIDE SEQUENCE [LARGE SCALE GENOMIC DNA]</scope>
    <source>
        <strain evidence="3">ZnDsv-02</strain>
    </source>
</reference>
<comment type="caution">
    <text evidence="3">The sequence shown here is derived from an EMBL/GenBank/DDBJ whole genome shotgun (WGS) entry which is preliminary data.</text>
</comment>
<dbReference type="AlphaFoldDB" id="A0A6L2R704"/>
<dbReference type="Pfam" id="PF16980">
    <property type="entry name" value="CitMHS_2"/>
    <property type="match status" value="1"/>
</dbReference>
<feature type="transmembrane region" description="Helical" evidence="1">
    <location>
        <begin position="334"/>
        <end position="353"/>
    </location>
</feature>
<evidence type="ECO:0000256" key="2">
    <source>
        <dbReference type="SAM" id="SignalP"/>
    </source>
</evidence>
<evidence type="ECO:0000313" key="4">
    <source>
        <dbReference type="Proteomes" id="UP000505077"/>
    </source>
</evidence>
<feature type="transmembrane region" description="Helical" evidence="1">
    <location>
        <begin position="373"/>
        <end position="399"/>
    </location>
</feature>
<feature type="transmembrane region" description="Helical" evidence="1">
    <location>
        <begin position="69"/>
        <end position="90"/>
    </location>
</feature>
<feature type="transmembrane region" description="Helical" evidence="1">
    <location>
        <begin position="452"/>
        <end position="475"/>
    </location>
</feature>
<feature type="transmembrane region" description="Helical" evidence="1">
    <location>
        <begin position="102"/>
        <end position="123"/>
    </location>
</feature>
<organism evidence="3 4">
    <name type="scientific">Candidatus Desulfovibrio kirbyi</name>
    <dbReference type="NCBI Taxonomy" id="2696086"/>
    <lineage>
        <taxon>Bacteria</taxon>
        <taxon>Pseudomonadati</taxon>
        <taxon>Thermodesulfobacteriota</taxon>
        <taxon>Desulfovibrionia</taxon>
        <taxon>Desulfovibrionales</taxon>
        <taxon>Desulfovibrionaceae</taxon>
        <taxon>Desulfovibrio</taxon>
    </lineage>
</organism>
<feature type="chain" id="PRO_5026694746" evidence="2">
    <location>
        <begin position="24"/>
        <end position="476"/>
    </location>
</feature>
<name>A0A6L2R704_9BACT</name>
<feature type="transmembrane region" description="Helical" evidence="1">
    <location>
        <begin position="216"/>
        <end position="237"/>
    </location>
</feature>
<evidence type="ECO:0000313" key="3">
    <source>
        <dbReference type="EMBL" id="GFH63330.1"/>
    </source>
</evidence>
<feature type="transmembrane region" description="Helical" evidence="1">
    <location>
        <begin position="33"/>
        <end position="57"/>
    </location>
</feature>
<keyword evidence="1" id="KW-1133">Transmembrane helix</keyword>
<feature type="transmembrane region" description="Helical" evidence="1">
    <location>
        <begin position="296"/>
        <end position="313"/>
    </location>
</feature>
<dbReference type="Proteomes" id="UP000505077">
    <property type="component" value="Unassembled WGS sequence"/>
</dbReference>
<protein>
    <submittedName>
        <fullName evidence="3">ArsB/NhaD family permease</fullName>
    </submittedName>
</protein>
<feature type="transmembrane region" description="Helical" evidence="1">
    <location>
        <begin position="258"/>
        <end position="276"/>
    </location>
</feature>
<keyword evidence="2" id="KW-0732">Signal</keyword>
<gene>
    <name evidence="3" type="ORF">ZNDK_1101</name>
</gene>
<evidence type="ECO:0000256" key="1">
    <source>
        <dbReference type="SAM" id="Phobius"/>
    </source>
</evidence>
<feature type="transmembrane region" description="Helical" evidence="1">
    <location>
        <begin position="411"/>
        <end position="432"/>
    </location>
</feature>
<feature type="transmembrane region" description="Helical" evidence="1">
    <location>
        <begin position="135"/>
        <end position="156"/>
    </location>
</feature>
<accession>A0A6L2R704</accession>
<feature type="signal peptide" evidence="2">
    <location>
        <begin position="1"/>
        <end position="23"/>
    </location>
</feature>
<dbReference type="EMBL" id="BLLL01000012">
    <property type="protein sequence ID" value="GFH63330.1"/>
    <property type="molecule type" value="Genomic_DNA"/>
</dbReference>
<feature type="transmembrane region" description="Helical" evidence="1">
    <location>
        <begin position="168"/>
        <end position="187"/>
    </location>
</feature>
<sequence length="476" mass="51234">MSLLTFCATLALATLALPDLALAADGHHPSLPGAQLSIVWVVPFACMLLSIAIMPLACPHFWEHHFGKIAVFWGLTFLVPCVFAFGAHTATYVFLHTILLEYVPFLILIFSLFTVAGGVRLTGTLVGTPLVNTGLLAVGTLLASWMGTTGAAMLLIRPLLRANAHRRYRAHSVVFFIFLVANIGGSLTPLGDPPLFLGFLKGVSFFWTATNLFTKTLFMAVALLGIFYFMDTALFAREGRPAPPQSDSAEKLGLDGKVNLLILLGIVFAVLCSGLPPFQLGETITIYGVGMEGQNLLRDLLLLGFAAISLKLTDKRCRELNGFSWAPILEVGKLFLGIFISMIPAIAILRSGTDGVLASLIRLVSHNGEPVNAMYFWMAGILSSFLDNAPTYLVFFNTAGGDAAKLMGEMAGTLGAISAGAVFMGANSYIGNAPNFMVRSIAEEQGVPMPSFFGYMAWSCGFLVPLFGIMTWLFFM</sequence>
<proteinExistence type="predicted"/>
<keyword evidence="1" id="KW-0472">Membrane</keyword>
<keyword evidence="1" id="KW-0812">Transmembrane</keyword>
<dbReference type="InterPro" id="IPR031566">
    <property type="entry name" value="CitMHS_2"/>
</dbReference>